<proteinExistence type="inferred from homology"/>
<dbReference type="GeneTree" id="ENSGT00940000164476"/>
<dbReference type="Proteomes" id="UP000007875">
    <property type="component" value="Unassembled WGS sequence"/>
</dbReference>
<evidence type="ECO:0000256" key="5">
    <source>
        <dbReference type="ARBA" id="ARBA00023136"/>
    </source>
</evidence>
<evidence type="ECO:0000313" key="9">
    <source>
        <dbReference type="Proteomes" id="UP000007875"/>
    </source>
</evidence>
<dbReference type="Pfam" id="PF00335">
    <property type="entry name" value="Tetraspanin"/>
    <property type="match status" value="1"/>
</dbReference>
<protein>
    <recommendedName>
        <fullName evidence="7">Tetraspanin</fullName>
    </recommendedName>
</protein>
<feature type="transmembrane region" description="Helical" evidence="7">
    <location>
        <begin position="49"/>
        <end position="71"/>
    </location>
</feature>
<feature type="transmembrane region" description="Helical" evidence="7">
    <location>
        <begin position="78"/>
        <end position="100"/>
    </location>
</feature>
<dbReference type="Gene3D" id="1.10.1450.10">
    <property type="entry name" value="Tetraspanin"/>
    <property type="match status" value="1"/>
</dbReference>
<dbReference type="InterPro" id="IPR018499">
    <property type="entry name" value="Tetraspanin/Peripherin"/>
</dbReference>
<evidence type="ECO:0000256" key="3">
    <source>
        <dbReference type="ARBA" id="ARBA00022692"/>
    </source>
</evidence>
<dbReference type="AlphaFoldDB" id="H2Z9K2"/>
<name>H2Z9K2_CIOSA</name>
<keyword evidence="4 7" id="KW-1133">Transmembrane helix</keyword>
<keyword evidence="3 7" id="KW-0812">Transmembrane</keyword>
<dbReference type="OMA" id="YSHISPG"/>
<evidence type="ECO:0000256" key="1">
    <source>
        <dbReference type="ARBA" id="ARBA00004141"/>
    </source>
</evidence>
<evidence type="ECO:0000256" key="2">
    <source>
        <dbReference type="ARBA" id="ARBA00006840"/>
    </source>
</evidence>
<dbReference type="SUPFAM" id="SSF48652">
    <property type="entry name" value="Tetraspanin"/>
    <property type="match status" value="1"/>
</dbReference>
<feature type="transmembrane region" description="Helical" evidence="7">
    <location>
        <begin position="12"/>
        <end position="29"/>
    </location>
</feature>
<dbReference type="Ensembl" id="ENSCSAVT00000014432.1">
    <property type="protein sequence ID" value="ENSCSAVP00000014267.1"/>
    <property type="gene ID" value="ENSCSAVG00000008359.1"/>
</dbReference>
<evidence type="ECO:0000256" key="7">
    <source>
        <dbReference type="RuleBase" id="RU361218"/>
    </source>
</evidence>
<feature type="disulfide bond" evidence="6">
    <location>
        <begin position="157"/>
        <end position="182"/>
    </location>
</feature>
<feature type="transmembrane region" description="Helical" evidence="7">
    <location>
        <begin position="223"/>
        <end position="248"/>
    </location>
</feature>
<evidence type="ECO:0000313" key="8">
    <source>
        <dbReference type="Ensembl" id="ENSCSAVP00000014267.1"/>
    </source>
</evidence>
<keyword evidence="6" id="KW-1015">Disulfide bond</keyword>
<dbReference type="eggNOG" id="KOG3882">
    <property type="taxonomic scope" value="Eukaryota"/>
</dbReference>
<accession>H2Z9K2</accession>
<keyword evidence="9" id="KW-1185">Reference proteome</keyword>
<dbReference type="InParanoid" id="H2Z9K2"/>
<comment type="subcellular location">
    <subcellularLocation>
        <location evidence="1 7">Membrane</location>
        <topology evidence="1 7">Multi-pass membrane protein</topology>
    </subcellularLocation>
</comment>
<dbReference type="InterPro" id="IPR000301">
    <property type="entry name" value="Tetraspanin_animals"/>
</dbReference>
<reference evidence="8" key="2">
    <citation type="submission" date="2025-08" db="UniProtKB">
        <authorList>
            <consortium name="Ensembl"/>
        </authorList>
    </citation>
    <scope>IDENTIFICATION</scope>
</reference>
<keyword evidence="5 7" id="KW-0472">Membrane</keyword>
<evidence type="ECO:0000256" key="6">
    <source>
        <dbReference type="PIRSR" id="PIRSR002419-1"/>
    </source>
</evidence>
<organism evidence="8 9">
    <name type="scientific">Ciona savignyi</name>
    <name type="common">Pacific transparent sea squirt</name>
    <dbReference type="NCBI Taxonomy" id="51511"/>
    <lineage>
        <taxon>Eukaryota</taxon>
        <taxon>Metazoa</taxon>
        <taxon>Chordata</taxon>
        <taxon>Tunicata</taxon>
        <taxon>Ascidiacea</taxon>
        <taxon>Phlebobranchia</taxon>
        <taxon>Cionidae</taxon>
        <taxon>Ciona</taxon>
    </lineage>
</organism>
<dbReference type="STRING" id="51511.ENSCSAVP00000014267"/>
<dbReference type="InterPro" id="IPR008952">
    <property type="entry name" value="Tetraspanin_EC2_sf"/>
</dbReference>
<reference evidence="8" key="3">
    <citation type="submission" date="2025-09" db="UniProtKB">
        <authorList>
            <consortium name="Ensembl"/>
        </authorList>
    </citation>
    <scope>IDENTIFICATION</scope>
</reference>
<dbReference type="PANTHER" id="PTHR19282">
    <property type="entry name" value="TETRASPANIN"/>
    <property type="match status" value="1"/>
</dbReference>
<comment type="similarity">
    <text evidence="2 7">Belongs to the tetraspanin (TM4SF) family.</text>
</comment>
<dbReference type="GO" id="GO:0005886">
    <property type="term" value="C:plasma membrane"/>
    <property type="evidence" value="ECO:0007669"/>
    <property type="project" value="TreeGrafter"/>
</dbReference>
<reference evidence="9" key="1">
    <citation type="submission" date="2003-08" db="EMBL/GenBank/DDBJ databases">
        <authorList>
            <person name="Birren B."/>
            <person name="Nusbaum C."/>
            <person name="Abebe A."/>
            <person name="Abouelleil A."/>
            <person name="Adekoya E."/>
            <person name="Ait-zahra M."/>
            <person name="Allen N."/>
            <person name="Allen T."/>
            <person name="An P."/>
            <person name="Anderson M."/>
            <person name="Anderson S."/>
            <person name="Arachchi H."/>
            <person name="Armbruster J."/>
            <person name="Bachantsang P."/>
            <person name="Baldwin J."/>
            <person name="Barry A."/>
            <person name="Bayul T."/>
            <person name="Blitshsteyn B."/>
            <person name="Bloom T."/>
            <person name="Blye J."/>
            <person name="Boguslavskiy L."/>
            <person name="Borowsky M."/>
            <person name="Boukhgalter B."/>
            <person name="Brunache A."/>
            <person name="Butler J."/>
            <person name="Calixte N."/>
            <person name="Calvo S."/>
            <person name="Camarata J."/>
            <person name="Campo K."/>
            <person name="Chang J."/>
            <person name="Cheshatsang Y."/>
            <person name="Citroen M."/>
            <person name="Collymore A."/>
            <person name="Considine T."/>
            <person name="Cook A."/>
            <person name="Cooke P."/>
            <person name="Corum B."/>
            <person name="Cuomo C."/>
            <person name="David R."/>
            <person name="Dawoe T."/>
            <person name="Degray S."/>
            <person name="Dodge S."/>
            <person name="Dooley K."/>
            <person name="Dorje P."/>
            <person name="Dorjee K."/>
            <person name="Dorris L."/>
            <person name="Duffey N."/>
            <person name="Dupes A."/>
            <person name="Elkins T."/>
            <person name="Engels R."/>
            <person name="Erickson J."/>
            <person name="Farina A."/>
            <person name="Faro S."/>
            <person name="Ferreira P."/>
            <person name="Fischer H."/>
            <person name="Fitzgerald M."/>
            <person name="Foley K."/>
            <person name="Gage D."/>
            <person name="Galagan J."/>
            <person name="Gearin G."/>
            <person name="Gnerre S."/>
            <person name="Gnirke A."/>
            <person name="Goyette A."/>
            <person name="Graham J."/>
            <person name="Grandbois E."/>
            <person name="Gyaltsen K."/>
            <person name="Hafez N."/>
            <person name="Hagopian D."/>
            <person name="Hagos B."/>
            <person name="Hall J."/>
            <person name="Hatcher B."/>
            <person name="Heller A."/>
            <person name="Higgins H."/>
            <person name="Honan T."/>
            <person name="Horn A."/>
            <person name="Houde N."/>
            <person name="Hughes L."/>
            <person name="Hulme W."/>
            <person name="Husby E."/>
            <person name="Iliev I."/>
            <person name="Jaffe D."/>
            <person name="Jones C."/>
            <person name="Kamal M."/>
            <person name="Kamat A."/>
            <person name="Kamvysselis M."/>
            <person name="Karlsson E."/>
            <person name="Kells C."/>
            <person name="Kieu A."/>
            <person name="Kisner P."/>
            <person name="Kodira C."/>
            <person name="Kulbokas E."/>
            <person name="Labutti K."/>
            <person name="Lama D."/>
            <person name="Landers T."/>
            <person name="Leger J."/>
            <person name="Levine S."/>
            <person name="Lewis D."/>
            <person name="Lewis T."/>
            <person name="Lindblad-toh K."/>
            <person name="Liu X."/>
            <person name="Lokyitsang T."/>
            <person name="Lokyitsang Y."/>
            <person name="Lucien O."/>
            <person name="Lui A."/>
            <person name="Ma L.J."/>
            <person name="Mabbitt R."/>
            <person name="Macdonald J."/>
            <person name="Maclean C."/>
            <person name="Major J."/>
            <person name="Manning J."/>
            <person name="Marabella R."/>
            <person name="Maru K."/>
            <person name="Matthews C."/>
            <person name="Mauceli E."/>
            <person name="Mccarthy M."/>
            <person name="Mcdonough S."/>
            <person name="Mcghee T."/>
            <person name="Meldrim J."/>
            <person name="Meneus L."/>
            <person name="Mesirov J."/>
            <person name="Mihalev A."/>
            <person name="Mihova T."/>
            <person name="Mikkelsen T."/>
            <person name="Mlenga V."/>
            <person name="Moru K."/>
            <person name="Mozes J."/>
            <person name="Mulrain L."/>
            <person name="Munson G."/>
            <person name="Naylor J."/>
            <person name="Newes C."/>
            <person name="Nguyen C."/>
            <person name="Nguyen N."/>
            <person name="Nguyen T."/>
            <person name="Nicol R."/>
            <person name="Nielsen C."/>
            <person name="Nizzari M."/>
            <person name="Norbu C."/>
            <person name="Norbu N."/>
            <person name="O'donnell P."/>
            <person name="Okoawo O."/>
            <person name="O'leary S."/>
            <person name="Omotosho B."/>
            <person name="O'neill K."/>
            <person name="Osman S."/>
            <person name="Parker S."/>
            <person name="Perrin D."/>
            <person name="Phunkhang P."/>
            <person name="Piqani B."/>
            <person name="Purcell S."/>
            <person name="Rachupka T."/>
            <person name="Ramasamy U."/>
            <person name="Rameau R."/>
            <person name="Ray V."/>
            <person name="Raymond C."/>
            <person name="Retta R."/>
            <person name="Richardson S."/>
            <person name="Rise C."/>
            <person name="Rodriguez J."/>
            <person name="Rogers J."/>
            <person name="Rogov P."/>
            <person name="Rutman M."/>
            <person name="Schupbach R."/>
            <person name="Seaman C."/>
            <person name="Settipalli S."/>
            <person name="Sharpe T."/>
            <person name="Sheridan J."/>
            <person name="Sherpa N."/>
            <person name="Shi J."/>
            <person name="Smirnov S."/>
            <person name="Smith C."/>
            <person name="Sougnez C."/>
            <person name="Spencer B."/>
            <person name="Stalker J."/>
            <person name="Stange-thomann N."/>
            <person name="Stavropoulos S."/>
            <person name="Stetson K."/>
            <person name="Stone C."/>
            <person name="Stone S."/>
            <person name="Stubbs M."/>
            <person name="Talamas J."/>
            <person name="Tchuinga P."/>
            <person name="Tenzing P."/>
            <person name="Tesfaye S."/>
            <person name="Theodore J."/>
            <person name="Thoulutsang Y."/>
            <person name="Topham K."/>
            <person name="Towey S."/>
            <person name="Tsamla T."/>
            <person name="Tsomo N."/>
            <person name="Vallee D."/>
            <person name="Vassiliev H."/>
            <person name="Venkataraman V."/>
            <person name="Vinson J."/>
            <person name="Vo A."/>
            <person name="Wade C."/>
            <person name="Wang S."/>
            <person name="Wangchuk T."/>
            <person name="Wangdi T."/>
            <person name="Whittaker C."/>
            <person name="Wilkinson J."/>
            <person name="Wu Y."/>
            <person name="Wyman D."/>
            <person name="Yadav S."/>
            <person name="Yang S."/>
            <person name="Yang X."/>
            <person name="Yeager S."/>
            <person name="Yee E."/>
            <person name="Young G."/>
            <person name="Zainoun J."/>
            <person name="Zembeck L."/>
            <person name="Zimmer A."/>
            <person name="Zody M."/>
            <person name="Lander E."/>
        </authorList>
    </citation>
    <scope>NUCLEOTIDE SEQUENCE [LARGE SCALE GENOMIC DNA]</scope>
</reference>
<sequence length="266" mass="29059">MGKCMAPFKCVLFILNALFWIAGGFMLYVGIKYIQDDNAFSQAGGRPAVIILCSSSVLILGGVIGCVGAVWEKKTCLGLFLVFLASVLIVQVAVSCLMFTNKNNMKTTFDDFVTDQFELYGSFGNDTVVVNNKTVNPVEGINATEFVDKLQEKSKCCGMQNYTDWASLPGGRNGTVVPLSCCKPQTSGNKTCTGSIAESELDLIYQKGCMDKLNDDFEWFYNLLTWSAMGLAILTFLGCCIVVGLLCYRRNQPIGYSHISPGYTEA</sequence>
<evidence type="ECO:0000256" key="4">
    <source>
        <dbReference type="ARBA" id="ARBA00022989"/>
    </source>
</evidence>
<dbReference type="PIRSF" id="PIRSF002419">
    <property type="entry name" value="Tetraspanin"/>
    <property type="match status" value="1"/>
</dbReference>
<dbReference type="PANTHER" id="PTHR19282:SF519">
    <property type="entry name" value="TETRASPANIN"/>
    <property type="match status" value="1"/>
</dbReference>
<dbReference type="PRINTS" id="PR00259">
    <property type="entry name" value="TMFOUR"/>
</dbReference>